<keyword evidence="3 11" id="KW-0813">Transport</keyword>
<feature type="short sequence motif" description="TonB C-terminal box" evidence="12">
    <location>
        <begin position="644"/>
        <end position="661"/>
    </location>
</feature>
<keyword evidence="5 11" id="KW-0812">Transmembrane</keyword>
<keyword evidence="18" id="KW-1185">Reference proteome</keyword>
<dbReference type="InterPro" id="IPR036942">
    <property type="entry name" value="Beta-barrel_TonB_sf"/>
</dbReference>
<comment type="caution">
    <text evidence="17">The sequence shown here is derived from an EMBL/GenBank/DDBJ whole genome shotgun (WGS) entry which is preliminary data.</text>
</comment>
<evidence type="ECO:0000256" key="5">
    <source>
        <dbReference type="ARBA" id="ARBA00022692"/>
    </source>
</evidence>
<keyword evidence="9 17" id="KW-0675">Receptor</keyword>
<evidence type="ECO:0000256" key="13">
    <source>
        <dbReference type="RuleBase" id="RU003357"/>
    </source>
</evidence>
<dbReference type="Gene3D" id="2.170.130.10">
    <property type="entry name" value="TonB-dependent receptor, plug domain"/>
    <property type="match status" value="1"/>
</dbReference>
<name>A0ABT2BJ95_9BURK</name>
<gene>
    <name evidence="17" type="ORF">NX773_10450</name>
</gene>
<evidence type="ECO:0000256" key="6">
    <source>
        <dbReference type="ARBA" id="ARBA00022729"/>
    </source>
</evidence>
<evidence type="ECO:0000256" key="4">
    <source>
        <dbReference type="ARBA" id="ARBA00022452"/>
    </source>
</evidence>
<feature type="chain" id="PRO_5046900608" evidence="14">
    <location>
        <begin position="34"/>
        <end position="661"/>
    </location>
</feature>
<evidence type="ECO:0000256" key="11">
    <source>
        <dbReference type="PROSITE-ProRule" id="PRU01360"/>
    </source>
</evidence>
<dbReference type="PANTHER" id="PTHR30069">
    <property type="entry name" value="TONB-DEPENDENT OUTER MEMBRANE RECEPTOR"/>
    <property type="match status" value="1"/>
</dbReference>
<dbReference type="EMBL" id="JANUGV010000002">
    <property type="protein sequence ID" value="MCS0608582.1"/>
    <property type="molecule type" value="Genomic_DNA"/>
</dbReference>
<dbReference type="InterPro" id="IPR039426">
    <property type="entry name" value="TonB-dep_rcpt-like"/>
</dbReference>
<keyword evidence="4 11" id="KW-1134">Transmembrane beta strand</keyword>
<dbReference type="SUPFAM" id="SSF56935">
    <property type="entry name" value="Porins"/>
    <property type="match status" value="1"/>
</dbReference>
<evidence type="ECO:0000256" key="10">
    <source>
        <dbReference type="ARBA" id="ARBA00023237"/>
    </source>
</evidence>
<keyword evidence="6 14" id="KW-0732">Signal</keyword>
<dbReference type="InterPro" id="IPR012910">
    <property type="entry name" value="Plug_dom"/>
</dbReference>
<evidence type="ECO:0000256" key="2">
    <source>
        <dbReference type="ARBA" id="ARBA00009810"/>
    </source>
</evidence>
<feature type="signal peptide" evidence="14">
    <location>
        <begin position="1"/>
        <end position="33"/>
    </location>
</feature>
<evidence type="ECO:0000256" key="7">
    <source>
        <dbReference type="ARBA" id="ARBA00023077"/>
    </source>
</evidence>
<evidence type="ECO:0000259" key="15">
    <source>
        <dbReference type="Pfam" id="PF00593"/>
    </source>
</evidence>
<evidence type="ECO:0000256" key="9">
    <source>
        <dbReference type="ARBA" id="ARBA00023170"/>
    </source>
</evidence>
<evidence type="ECO:0000256" key="1">
    <source>
        <dbReference type="ARBA" id="ARBA00004571"/>
    </source>
</evidence>
<evidence type="ECO:0000313" key="17">
    <source>
        <dbReference type="EMBL" id="MCS0608582.1"/>
    </source>
</evidence>
<dbReference type="PANTHER" id="PTHR30069:SF27">
    <property type="entry name" value="BLL4766 PROTEIN"/>
    <property type="match status" value="1"/>
</dbReference>
<protein>
    <submittedName>
        <fullName evidence="17">TonB-dependent receptor</fullName>
    </submittedName>
</protein>
<evidence type="ECO:0000256" key="12">
    <source>
        <dbReference type="PROSITE-ProRule" id="PRU10144"/>
    </source>
</evidence>
<proteinExistence type="inferred from homology"/>
<feature type="domain" description="TonB-dependent receptor-like beta-barrel" evidence="15">
    <location>
        <begin position="214"/>
        <end position="629"/>
    </location>
</feature>
<evidence type="ECO:0000256" key="3">
    <source>
        <dbReference type="ARBA" id="ARBA00022448"/>
    </source>
</evidence>
<sequence>MSIRVAPCAAPAVKPLALACAISLCLNAASAFAQEQGVPSVFVSGARFASDPALAPIGATVITAADIRRAGAGNVNEAIRKIGGVYGRQSLDGSPDFALDLRGFGANSSENLVVMVDGVRLSENELASAVLSTIPVDSVERIEITRGGSSVLYGDGATGGVIQVFTRTGARQGVHGSGTATAGQFDAHDLRVNLSAGLGKLTLDGAAGKQESDNYRANSRFTQANFAGGAQYAYEGGRFGVRVESARQESRLPGSLTEAQFKADPRQSGTPNDFGSLDTDRVTAFAEHRIGDTELAAELSHREKTVKAAYEYNYGGVSGFSRVKYDSRQTQFSPRVRQLSDLAGMRNELVAGVDLIRWNRKTASDFSLADASQDSKAIYVRDEIRWDPQHNGRLAVGARREVFDKDYVDPLGMSSAKESSAQAQNAWDAQASYSVLPGVGLHAKAGQSYRMPNVDENSYRASASVLKAQTSHDLELGATFGSAANELAVRLFRHQLKNEIFFDPTIGWGTNTNLDPTRRQGVEIDAQTVIAAGWRASAHLQHVNATFTDGPNDGREMVLVPRNVISARLAWVPGDGQTADLGAQWVSSQRFGNDFTNSCAARIPSYATLDARYARKLGPWELALAGSNLADRKYYSNAFGCQSGIYPSDGRQLKLSARYDF</sequence>
<dbReference type="InterPro" id="IPR010917">
    <property type="entry name" value="TonB_rcpt_CS"/>
</dbReference>
<dbReference type="Pfam" id="PF07715">
    <property type="entry name" value="Plug"/>
    <property type="match status" value="1"/>
</dbReference>
<comment type="similarity">
    <text evidence="2 11 13">Belongs to the TonB-dependent receptor family.</text>
</comment>
<dbReference type="InterPro" id="IPR000531">
    <property type="entry name" value="Beta-barrel_TonB"/>
</dbReference>
<dbReference type="CDD" id="cd01347">
    <property type="entry name" value="ligand_gated_channel"/>
    <property type="match status" value="1"/>
</dbReference>
<evidence type="ECO:0000259" key="16">
    <source>
        <dbReference type="Pfam" id="PF07715"/>
    </source>
</evidence>
<evidence type="ECO:0000313" key="18">
    <source>
        <dbReference type="Proteomes" id="UP001205861"/>
    </source>
</evidence>
<comment type="subcellular location">
    <subcellularLocation>
        <location evidence="1 11">Cell outer membrane</location>
        <topology evidence="1 11">Multi-pass membrane protein</topology>
    </subcellularLocation>
</comment>
<evidence type="ECO:0000256" key="8">
    <source>
        <dbReference type="ARBA" id="ARBA00023136"/>
    </source>
</evidence>
<dbReference type="Pfam" id="PF00593">
    <property type="entry name" value="TonB_dep_Rec_b-barrel"/>
    <property type="match status" value="1"/>
</dbReference>
<dbReference type="InterPro" id="IPR037066">
    <property type="entry name" value="Plug_dom_sf"/>
</dbReference>
<dbReference type="Gene3D" id="2.40.170.20">
    <property type="entry name" value="TonB-dependent receptor, beta-barrel domain"/>
    <property type="match status" value="1"/>
</dbReference>
<reference evidence="17 18" key="1">
    <citation type="submission" date="2022-08" db="EMBL/GenBank/DDBJ databases">
        <title>Reclassification of Massilia species as members of the genera Telluria, Duganella, Pseudoduganella, Mokoshia gen. nov. and Zemynaea gen. nov. using orthogonal and non-orthogonal genome-based approaches.</title>
        <authorList>
            <person name="Bowman J.P."/>
        </authorList>
    </citation>
    <scope>NUCLEOTIDE SEQUENCE [LARGE SCALE GENOMIC DNA]</scope>
    <source>
        <strain evidence="17 18">JCM 31607</strain>
    </source>
</reference>
<keyword evidence="8 11" id="KW-0472">Membrane</keyword>
<keyword evidence="10 11" id="KW-0998">Cell outer membrane</keyword>
<dbReference type="PROSITE" id="PS52016">
    <property type="entry name" value="TONB_DEPENDENT_REC_3"/>
    <property type="match status" value="1"/>
</dbReference>
<evidence type="ECO:0000256" key="14">
    <source>
        <dbReference type="SAM" id="SignalP"/>
    </source>
</evidence>
<keyword evidence="7 13" id="KW-0798">TonB box</keyword>
<feature type="domain" description="TonB-dependent receptor plug" evidence="16">
    <location>
        <begin position="56"/>
        <end position="161"/>
    </location>
</feature>
<dbReference type="PROSITE" id="PS01156">
    <property type="entry name" value="TONB_DEPENDENT_REC_2"/>
    <property type="match status" value="1"/>
</dbReference>
<dbReference type="Proteomes" id="UP001205861">
    <property type="component" value="Unassembled WGS sequence"/>
</dbReference>
<organism evidence="17 18">
    <name type="scientific">Massilia solisilvae</name>
    <dbReference type="NCBI Taxonomy" id="1811225"/>
    <lineage>
        <taxon>Bacteria</taxon>
        <taxon>Pseudomonadati</taxon>
        <taxon>Pseudomonadota</taxon>
        <taxon>Betaproteobacteria</taxon>
        <taxon>Burkholderiales</taxon>
        <taxon>Oxalobacteraceae</taxon>
        <taxon>Telluria group</taxon>
        <taxon>Massilia</taxon>
    </lineage>
</organism>
<accession>A0ABT2BJ95</accession>